<sequence length="168" mass="17837">MADLANDPDGRDGSSGGSIGSFILILFLLTLLGGGIGAVAGLHFTETVRNAVAGQAATAAKEPDVEQIYLAPVRLRSLKPLVTNLAAPREAWVRLQASVVIDQEGIDDVIVLLGYIEEDVLAYLRTVTLAQIEGAAGLQHLREDLNERAKARSGGKVRELILESLVVQ</sequence>
<keyword evidence="6 10" id="KW-0812">Transmembrane</keyword>
<proteinExistence type="inferred from homology"/>
<dbReference type="GO" id="GO:0006935">
    <property type="term" value="P:chemotaxis"/>
    <property type="evidence" value="ECO:0007669"/>
    <property type="project" value="UniProtKB-KW"/>
</dbReference>
<dbReference type="GO" id="GO:0005886">
    <property type="term" value="C:plasma membrane"/>
    <property type="evidence" value="ECO:0007669"/>
    <property type="project" value="UniProtKB-SubCell"/>
</dbReference>
<dbReference type="AlphaFoldDB" id="A0A0U3PGN9"/>
<dbReference type="EMBL" id="CP013068">
    <property type="protein sequence ID" value="ALV26349.1"/>
    <property type="molecule type" value="Genomic_DNA"/>
</dbReference>
<gene>
    <name evidence="11" type="ORF">APZ00_04050</name>
</gene>
<keyword evidence="11" id="KW-0966">Cell projection</keyword>
<evidence type="ECO:0000256" key="5">
    <source>
        <dbReference type="ARBA" id="ARBA00022500"/>
    </source>
</evidence>
<dbReference type="Pfam" id="PF03748">
    <property type="entry name" value="FliL"/>
    <property type="match status" value="1"/>
</dbReference>
<accession>A0A0U3PGN9</accession>
<feature type="transmembrane region" description="Helical" evidence="10">
    <location>
        <begin position="20"/>
        <end position="42"/>
    </location>
</feature>
<evidence type="ECO:0000256" key="3">
    <source>
        <dbReference type="ARBA" id="ARBA00008281"/>
    </source>
</evidence>
<evidence type="ECO:0000256" key="6">
    <source>
        <dbReference type="ARBA" id="ARBA00022692"/>
    </source>
</evidence>
<name>A0A0U3PGN9_9HYPH</name>
<comment type="similarity">
    <text evidence="3 10">Belongs to the FliL family.</text>
</comment>
<comment type="function">
    <text evidence="1 10">Controls the rotational direction of flagella during chemotaxis.</text>
</comment>
<dbReference type="Proteomes" id="UP000064921">
    <property type="component" value="Chromosome"/>
</dbReference>
<keyword evidence="11" id="KW-0282">Flagellum</keyword>
<keyword evidence="10" id="KW-0997">Cell inner membrane</keyword>
<evidence type="ECO:0000256" key="2">
    <source>
        <dbReference type="ARBA" id="ARBA00004162"/>
    </source>
</evidence>
<dbReference type="InterPro" id="IPR005503">
    <property type="entry name" value="FliL"/>
</dbReference>
<dbReference type="eggNOG" id="COG1580">
    <property type="taxonomic scope" value="Bacteria"/>
</dbReference>
<keyword evidence="8 10" id="KW-1133">Transmembrane helix</keyword>
<organism evidence="11 12">
    <name type="scientific">Pannonibacter phragmitetus</name>
    <dbReference type="NCBI Taxonomy" id="121719"/>
    <lineage>
        <taxon>Bacteria</taxon>
        <taxon>Pseudomonadati</taxon>
        <taxon>Pseudomonadota</taxon>
        <taxon>Alphaproteobacteria</taxon>
        <taxon>Hyphomicrobiales</taxon>
        <taxon>Stappiaceae</taxon>
        <taxon>Pannonibacter</taxon>
    </lineage>
</organism>
<evidence type="ECO:0000256" key="8">
    <source>
        <dbReference type="ARBA" id="ARBA00022989"/>
    </source>
</evidence>
<evidence type="ECO:0000256" key="7">
    <source>
        <dbReference type="ARBA" id="ARBA00022779"/>
    </source>
</evidence>
<dbReference type="KEGG" id="pphr:APZ00_04050"/>
<evidence type="ECO:0000313" key="12">
    <source>
        <dbReference type="Proteomes" id="UP000064921"/>
    </source>
</evidence>
<dbReference type="GO" id="GO:0071973">
    <property type="term" value="P:bacterial-type flagellum-dependent cell motility"/>
    <property type="evidence" value="ECO:0007669"/>
    <property type="project" value="InterPro"/>
</dbReference>
<comment type="subcellular location">
    <subcellularLocation>
        <location evidence="10">Cell inner membrane</location>
    </subcellularLocation>
    <subcellularLocation>
        <location evidence="2">Cell membrane</location>
        <topology evidence="2">Single-pass membrane protein</topology>
    </subcellularLocation>
</comment>
<keyword evidence="4" id="KW-1003">Cell membrane</keyword>
<evidence type="ECO:0000256" key="4">
    <source>
        <dbReference type="ARBA" id="ARBA00022475"/>
    </source>
</evidence>
<dbReference type="GO" id="GO:0009425">
    <property type="term" value="C:bacterial-type flagellum basal body"/>
    <property type="evidence" value="ECO:0007669"/>
    <property type="project" value="InterPro"/>
</dbReference>
<keyword evidence="7 10" id="KW-0283">Flagellar rotation</keyword>
<evidence type="ECO:0000256" key="10">
    <source>
        <dbReference type="RuleBase" id="RU364125"/>
    </source>
</evidence>
<dbReference type="RefSeq" id="WP_050474390.1">
    <property type="nucleotide sequence ID" value="NZ_CM011124.1"/>
</dbReference>
<evidence type="ECO:0000256" key="1">
    <source>
        <dbReference type="ARBA" id="ARBA00002254"/>
    </source>
</evidence>
<evidence type="ECO:0000256" key="9">
    <source>
        <dbReference type="ARBA" id="ARBA00023136"/>
    </source>
</evidence>
<protein>
    <recommendedName>
        <fullName evidence="10">Flagellar protein FliL</fullName>
    </recommendedName>
</protein>
<keyword evidence="5 10" id="KW-0145">Chemotaxis</keyword>
<keyword evidence="12" id="KW-1185">Reference proteome</keyword>
<dbReference type="STRING" id="121719.APZ00_04050"/>
<reference evidence="11 12" key="1">
    <citation type="submission" date="2015-10" db="EMBL/GenBank/DDBJ databases">
        <title>The world's first case of liver abscess caused by Pannonibacter phragmitetus.</title>
        <authorList>
            <person name="Ming D."/>
            <person name="Wang M."/>
            <person name="Zhou Y."/>
            <person name="Jiang T."/>
            <person name="Hu S."/>
        </authorList>
    </citation>
    <scope>NUCLEOTIDE SEQUENCE [LARGE SCALE GENOMIC DNA]</scope>
    <source>
        <strain evidence="11 12">31801</strain>
    </source>
</reference>
<keyword evidence="9 10" id="KW-0472">Membrane</keyword>
<keyword evidence="11" id="KW-0969">Cilium</keyword>
<evidence type="ECO:0000313" key="11">
    <source>
        <dbReference type="EMBL" id="ALV26349.1"/>
    </source>
</evidence>